<dbReference type="GO" id="GO:0043190">
    <property type="term" value="C:ATP-binding cassette (ABC) transporter complex"/>
    <property type="evidence" value="ECO:0007669"/>
    <property type="project" value="TreeGrafter"/>
</dbReference>
<dbReference type="GO" id="GO:0016887">
    <property type="term" value="F:ATP hydrolysis activity"/>
    <property type="evidence" value="ECO:0007669"/>
    <property type="project" value="InterPro"/>
</dbReference>
<dbReference type="Pfam" id="PF00005">
    <property type="entry name" value="ABC_tran"/>
    <property type="match status" value="1"/>
</dbReference>
<proteinExistence type="inferred from homology"/>
<dbReference type="NCBIfam" id="TIGR01166">
    <property type="entry name" value="cbiO"/>
    <property type="match status" value="1"/>
</dbReference>
<dbReference type="SMART" id="SM00382">
    <property type="entry name" value="AAA"/>
    <property type="match status" value="1"/>
</dbReference>
<comment type="function">
    <text evidence="10">Part of an ABC transporter complex. Responsible for energy coupling to the transport system.</text>
</comment>
<evidence type="ECO:0000256" key="8">
    <source>
        <dbReference type="ARBA" id="ARBA00023136"/>
    </source>
</evidence>
<dbReference type="InterPro" id="IPR050095">
    <property type="entry name" value="ECF_ABC_transporter_ATP-bd"/>
</dbReference>
<dbReference type="PROSITE" id="PS50893">
    <property type="entry name" value="ABC_TRANSPORTER_2"/>
    <property type="match status" value="1"/>
</dbReference>
<dbReference type="PANTHER" id="PTHR43553">
    <property type="entry name" value="HEAVY METAL TRANSPORTER"/>
    <property type="match status" value="1"/>
</dbReference>
<dbReference type="GO" id="GO:0006824">
    <property type="term" value="P:cobalt ion transport"/>
    <property type="evidence" value="ECO:0007669"/>
    <property type="project" value="InterPro"/>
</dbReference>
<dbReference type="Gene3D" id="3.40.50.300">
    <property type="entry name" value="P-loop containing nucleotide triphosphate hydrolases"/>
    <property type="match status" value="1"/>
</dbReference>
<dbReference type="EMBL" id="VNHM01000005">
    <property type="protein sequence ID" value="TYO96219.1"/>
    <property type="molecule type" value="Genomic_DNA"/>
</dbReference>
<dbReference type="GO" id="GO:0042626">
    <property type="term" value="F:ATPase-coupled transmembrane transporter activity"/>
    <property type="evidence" value="ECO:0007669"/>
    <property type="project" value="TreeGrafter"/>
</dbReference>
<evidence type="ECO:0000259" key="11">
    <source>
        <dbReference type="PROSITE" id="PS50893"/>
    </source>
</evidence>
<organism evidence="12 13">
    <name type="scientific">Desulfallas thermosapovorans DSM 6562</name>
    <dbReference type="NCBI Taxonomy" id="1121431"/>
    <lineage>
        <taxon>Bacteria</taxon>
        <taxon>Bacillati</taxon>
        <taxon>Bacillota</taxon>
        <taxon>Clostridia</taxon>
        <taxon>Eubacteriales</taxon>
        <taxon>Desulfallaceae</taxon>
        <taxon>Desulfallas</taxon>
    </lineage>
</organism>
<dbReference type="FunFam" id="3.40.50.300:FF:000224">
    <property type="entry name" value="Energy-coupling factor transporter ATP-binding protein EcfA"/>
    <property type="match status" value="1"/>
</dbReference>
<protein>
    <recommendedName>
        <fullName evidence="10">ABC transporter ATP-binding protein</fullName>
    </recommendedName>
</protein>
<dbReference type="InterPro" id="IPR005876">
    <property type="entry name" value="Co_trans_ATP-bd"/>
</dbReference>
<comment type="function">
    <text evidence="9">Probably part of an ABC transporter complex. Responsible for energy coupling to the transport system.</text>
</comment>
<sequence>MRPYIIEARNLIYDYPDGTRALNGMTMCIKEGQKVAVLGTNGAGKSTLFLHFNGILRPRQGAVLFNGQPVDYRHRSLIELRKNVGIVFQDPDNQLFSASVLQDVAFGPLNLGLDKNTALDRAHKAMEETEIDYLQNKPTHFLSYGQKKRVSIAGVLAMEPRVIVFDEPTACLDPRMAGKIMSLLQQLNKQGKTLVMSTHDVDLAYSWADYVYVLQRGRVAGEGTPREVFADRELLAGCGLKLPWMLEVYWELIDNELIAPTVPVPSNKDTLMELIRNGSGAAAGVTIKVV</sequence>
<dbReference type="CDD" id="cd03225">
    <property type="entry name" value="ABC_cobalt_CbiO_domain1"/>
    <property type="match status" value="1"/>
</dbReference>
<keyword evidence="8 10" id="KW-0472">Membrane</keyword>
<evidence type="ECO:0000256" key="5">
    <source>
        <dbReference type="ARBA" id="ARBA00022741"/>
    </source>
</evidence>
<dbReference type="InterPro" id="IPR015856">
    <property type="entry name" value="ABC_transpr_CbiO/EcfA_su"/>
</dbReference>
<evidence type="ECO:0000256" key="7">
    <source>
        <dbReference type="ARBA" id="ARBA00022967"/>
    </source>
</evidence>
<evidence type="ECO:0000313" key="12">
    <source>
        <dbReference type="EMBL" id="TYO96219.1"/>
    </source>
</evidence>
<evidence type="ECO:0000256" key="2">
    <source>
        <dbReference type="ARBA" id="ARBA00005417"/>
    </source>
</evidence>
<evidence type="ECO:0000256" key="10">
    <source>
        <dbReference type="RuleBase" id="RU364103"/>
    </source>
</evidence>
<name>A0A5S4ZTY8_9FIRM</name>
<gene>
    <name evidence="12" type="ORF">LX24_01170</name>
</gene>
<dbReference type="RefSeq" id="WP_166511202.1">
    <property type="nucleotide sequence ID" value="NZ_VNHM01000005.1"/>
</dbReference>
<evidence type="ECO:0000256" key="9">
    <source>
        <dbReference type="ARBA" id="ARBA00025157"/>
    </source>
</evidence>
<comment type="subcellular location">
    <subcellularLocation>
        <location evidence="1 10">Cell membrane</location>
        <topology evidence="1 10">Peripheral membrane protein</topology>
    </subcellularLocation>
</comment>
<accession>A0A5S4ZTY8</accession>
<evidence type="ECO:0000256" key="4">
    <source>
        <dbReference type="ARBA" id="ARBA00022475"/>
    </source>
</evidence>
<dbReference type="InterPro" id="IPR003439">
    <property type="entry name" value="ABC_transporter-like_ATP-bd"/>
</dbReference>
<dbReference type="InterPro" id="IPR017871">
    <property type="entry name" value="ABC_transporter-like_CS"/>
</dbReference>
<dbReference type="InterPro" id="IPR003593">
    <property type="entry name" value="AAA+_ATPase"/>
</dbReference>
<comment type="caution">
    <text evidence="12">The sequence shown here is derived from an EMBL/GenBank/DDBJ whole genome shotgun (WGS) entry which is preliminary data.</text>
</comment>
<evidence type="ECO:0000313" key="13">
    <source>
        <dbReference type="Proteomes" id="UP000323166"/>
    </source>
</evidence>
<dbReference type="Proteomes" id="UP000323166">
    <property type="component" value="Unassembled WGS sequence"/>
</dbReference>
<keyword evidence="5 10" id="KW-0547">Nucleotide-binding</keyword>
<evidence type="ECO:0000256" key="6">
    <source>
        <dbReference type="ARBA" id="ARBA00022840"/>
    </source>
</evidence>
<keyword evidence="13" id="KW-1185">Reference proteome</keyword>
<dbReference type="SUPFAM" id="SSF52540">
    <property type="entry name" value="P-loop containing nucleoside triphosphate hydrolases"/>
    <property type="match status" value="1"/>
</dbReference>
<dbReference type="InterPro" id="IPR027417">
    <property type="entry name" value="P-loop_NTPase"/>
</dbReference>
<comment type="similarity">
    <text evidence="2 10">Belongs to the ABC transporter superfamily.</text>
</comment>
<reference evidence="12 13" key="1">
    <citation type="submission" date="2019-07" db="EMBL/GenBank/DDBJ databases">
        <title>Genomic Encyclopedia of Type Strains, Phase I: the one thousand microbial genomes (KMG-I) project.</title>
        <authorList>
            <person name="Kyrpides N."/>
        </authorList>
    </citation>
    <scope>NUCLEOTIDE SEQUENCE [LARGE SCALE GENOMIC DNA]</scope>
    <source>
        <strain evidence="12 13">DSM 6562</strain>
    </source>
</reference>
<feature type="domain" description="ABC transporter" evidence="11">
    <location>
        <begin position="6"/>
        <end position="241"/>
    </location>
</feature>
<evidence type="ECO:0000256" key="1">
    <source>
        <dbReference type="ARBA" id="ARBA00004202"/>
    </source>
</evidence>
<keyword evidence="3 10" id="KW-0813">Transport</keyword>
<dbReference type="AlphaFoldDB" id="A0A5S4ZTY8"/>
<dbReference type="GO" id="GO:0005524">
    <property type="term" value="F:ATP binding"/>
    <property type="evidence" value="ECO:0007669"/>
    <property type="project" value="UniProtKB-UniRule"/>
</dbReference>
<dbReference type="PROSITE" id="PS00211">
    <property type="entry name" value="ABC_TRANSPORTER_1"/>
    <property type="match status" value="1"/>
</dbReference>
<keyword evidence="4 10" id="KW-1003">Cell membrane</keyword>
<keyword evidence="7" id="KW-1278">Translocase</keyword>
<evidence type="ECO:0000256" key="3">
    <source>
        <dbReference type="ARBA" id="ARBA00022448"/>
    </source>
</evidence>
<dbReference type="PANTHER" id="PTHR43553:SF24">
    <property type="entry name" value="ENERGY-COUPLING FACTOR TRANSPORTER ATP-BINDING PROTEIN ECFA1"/>
    <property type="match status" value="1"/>
</dbReference>
<keyword evidence="6 10" id="KW-0067">ATP-binding</keyword>